<evidence type="ECO:0000313" key="1">
    <source>
        <dbReference type="EMBL" id="TYG90695.1"/>
    </source>
</evidence>
<sequence length="112" mass="12497">MTQLAGPKTQTVLAEAETLASPSTVPPFYQPRASSAPTPLEGRLCLSFAPKRKPLSLTLLPTCKQTKKGNRNNTTRNRDVFGYIAKRTKCNFFFTHGERIKQSKSKKKKQKG</sequence>
<keyword evidence="2" id="KW-1185">Reference proteome</keyword>
<organism evidence="1 2">
    <name type="scientific">Gossypium darwinii</name>
    <name type="common">Darwin's cotton</name>
    <name type="synonym">Gossypium barbadense var. darwinii</name>
    <dbReference type="NCBI Taxonomy" id="34276"/>
    <lineage>
        <taxon>Eukaryota</taxon>
        <taxon>Viridiplantae</taxon>
        <taxon>Streptophyta</taxon>
        <taxon>Embryophyta</taxon>
        <taxon>Tracheophyta</taxon>
        <taxon>Spermatophyta</taxon>
        <taxon>Magnoliopsida</taxon>
        <taxon>eudicotyledons</taxon>
        <taxon>Gunneridae</taxon>
        <taxon>Pentapetalae</taxon>
        <taxon>rosids</taxon>
        <taxon>malvids</taxon>
        <taxon>Malvales</taxon>
        <taxon>Malvaceae</taxon>
        <taxon>Malvoideae</taxon>
        <taxon>Gossypium</taxon>
    </lineage>
</organism>
<name>A0A5D2EBR9_GOSDA</name>
<proteinExistence type="predicted"/>
<dbReference type="Proteomes" id="UP000323506">
    <property type="component" value="Chromosome A12"/>
</dbReference>
<gene>
    <name evidence="1" type="ORF">ES288_A12G202900v1</name>
</gene>
<dbReference type="EMBL" id="CM017699">
    <property type="protein sequence ID" value="TYG90695.1"/>
    <property type="molecule type" value="Genomic_DNA"/>
</dbReference>
<protein>
    <submittedName>
        <fullName evidence="1">Uncharacterized protein</fullName>
    </submittedName>
</protein>
<accession>A0A5D2EBR9</accession>
<reference evidence="1 2" key="1">
    <citation type="submission" date="2019-06" db="EMBL/GenBank/DDBJ databases">
        <title>WGS assembly of Gossypium darwinii.</title>
        <authorList>
            <person name="Chen Z.J."/>
            <person name="Sreedasyam A."/>
            <person name="Ando A."/>
            <person name="Song Q."/>
            <person name="De L."/>
            <person name="Hulse-Kemp A."/>
            <person name="Ding M."/>
            <person name="Ye W."/>
            <person name="Kirkbride R."/>
            <person name="Jenkins J."/>
            <person name="Plott C."/>
            <person name="Lovell J."/>
            <person name="Lin Y.-M."/>
            <person name="Vaughn R."/>
            <person name="Liu B."/>
            <person name="Li W."/>
            <person name="Simpson S."/>
            <person name="Scheffler B."/>
            <person name="Saski C."/>
            <person name="Grover C."/>
            <person name="Hu G."/>
            <person name="Conover J."/>
            <person name="Carlson J."/>
            <person name="Shu S."/>
            <person name="Boston L."/>
            <person name="Williams M."/>
            <person name="Peterson D."/>
            <person name="Mcgee K."/>
            <person name="Jones D."/>
            <person name="Wendel J."/>
            <person name="Stelly D."/>
            <person name="Grimwood J."/>
            <person name="Schmutz J."/>
        </authorList>
    </citation>
    <scope>NUCLEOTIDE SEQUENCE [LARGE SCALE GENOMIC DNA]</scope>
    <source>
        <strain evidence="1">1808015.09</strain>
    </source>
</reference>
<dbReference type="AlphaFoldDB" id="A0A5D2EBR9"/>
<evidence type="ECO:0000313" key="2">
    <source>
        <dbReference type="Proteomes" id="UP000323506"/>
    </source>
</evidence>